<proteinExistence type="predicted"/>
<organism evidence="1 2">
    <name type="scientific">Heracleum sosnowskyi</name>
    <dbReference type="NCBI Taxonomy" id="360622"/>
    <lineage>
        <taxon>Eukaryota</taxon>
        <taxon>Viridiplantae</taxon>
        <taxon>Streptophyta</taxon>
        <taxon>Embryophyta</taxon>
        <taxon>Tracheophyta</taxon>
        <taxon>Spermatophyta</taxon>
        <taxon>Magnoliopsida</taxon>
        <taxon>eudicotyledons</taxon>
        <taxon>Gunneridae</taxon>
        <taxon>Pentapetalae</taxon>
        <taxon>asterids</taxon>
        <taxon>campanulids</taxon>
        <taxon>Apiales</taxon>
        <taxon>Apiaceae</taxon>
        <taxon>Apioideae</taxon>
        <taxon>apioid superclade</taxon>
        <taxon>Tordylieae</taxon>
        <taxon>Tordyliinae</taxon>
        <taxon>Heracleum</taxon>
    </lineage>
</organism>
<sequence length="103" mass="11885">MQRKENKYLQGHQVQHISKRKHSGSILSALAVHRRFLLKQIHRMQITLWSMGPSGTMNLCSIKLRSNKEQHLKVKEAGISGTSMLTPNHIRCRCHSKLKSNFL</sequence>
<dbReference type="EMBL" id="JAUIZM010000006">
    <property type="protein sequence ID" value="KAK1381409.1"/>
    <property type="molecule type" value="Genomic_DNA"/>
</dbReference>
<evidence type="ECO:0000313" key="2">
    <source>
        <dbReference type="Proteomes" id="UP001237642"/>
    </source>
</evidence>
<protein>
    <submittedName>
        <fullName evidence="1">Uncharacterized protein</fullName>
    </submittedName>
</protein>
<dbReference type="Proteomes" id="UP001237642">
    <property type="component" value="Unassembled WGS sequence"/>
</dbReference>
<gene>
    <name evidence="1" type="ORF">POM88_028153</name>
</gene>
<comment type="caution">
    <text evidence="1">The sequence shown here is derived from an EMBL/GenBank/DDBJ whole genome shotgun (WGS) entry which is preliminary data.</text>
</comment>
<keyword evidence="2" id="KW-1185">Reference proteome</keyword>
<accession>A0AAD8MQU5</accession>
<dbReference type="AlphaFoldDB" id="A0AAD8MQU5"/>
<name>A0AAD8MQU5_9APIA</name>
<evidence type="ECO:0000313" key="1">
    <source>
        <dbReference type="EMBL" id="KAK1381409.1"/>
    </source>
</evidence>
<reference evidence="1" key="1">
    <citation type="submission" date="2023-02" db="EMBL/GenBank/DDBJ databases">
        <title>Genome of toxic invasive species Heracleum sosnowskyi carries increased number of genes despite the absence of recent whole-genome duplications.</title>
        <authorList>
            <person name="Schelkunov M."/>
            <person name="Shtratnikova V."/>
            <person name="Makarenko M."/>
            <person name="Klepikova A."/>
            <person name="Omelchenko D."/>
            <person name="Novikova G."/>
            <person name="Obukhova E."/>
            <person name="Bogdanov V."/>
            <person name="Penin A."/>
            <person name="Logacheva M."/>
        </authorList>
    </citation>
    <scope>NUCLEOTIDE SEQUENCE</scope>
    <source>
        <strain evidence="1">Hsosn_3</strain>
        <tissue evidence="1">Leaf</tissue>
    </source>
</reference>
<reference evidence="1" key="2">
    <citation type="submission" date="2023-05" db="EMBL/GenBank/DDBJ databases">
        <authorList>
            <person name="Schelkunov M.I."/>
        </authorList>
    </citation>
    <scope>NUCLEOTIDE SEQUENCE</scope>
    <source>
        <strain evidence="1">Hsosn_3</strain>
        <tissue evidence="1">Leaf</tissue>
    </source>
</reference>